<dbReference type="Proteomes" id="UP000671852">
    <property type="component" value="Chromosome"/>
</dbReference>
<dbReference type="AlphaFoldDB" id="A0A975B2R3"/>
<dbReference type="EMBL" id="CP046072">
    <property type="protein sequence ID" value="QSZ43075.1"/>
    <property type="molecule type" value="Genomic_DNA"/>
</dbReference>
<keyword evidence="2" id="KW-1185">Reference proteome</keyword>
<reference evidence="1" key="2">
    <citation type="submission" date="2021-04" db="EMBL/GenBank/DDBJ databases">
        <title>Isolation and characterization of a novel species of the genus Sulfurimonas.</title>
        <authorList>
            <person name="Fukui M."/>
        </authorList>
    </citation>
    <scope>NUCLEOTIDE SEQUENCE</scope>
    <source>
        <strain evidence="1">H1576</strain>
    </source>
</reference>
<sequence>MIEEPKKPIVKKVEKVQEIVVSKDINFNFFGQKLGFNIDGSFKRAKFYPYDQSGILNFFDTIASGDYEHTVAEIKATASRLNLNDWGVYQLVTQFSNNVTANKDDNKLLSWFIFNKLGYEVKVGLANKHVILMHYSKKIIYSTPNYNFNNKKFYVVANYAKGSVGKLYTYKQSYPGANKAMDLELSSLPNFEANLKSKSVSFRQLGKEYSASYHYDQNLIDFMATYPQADYETYFNSPMNESTYKEIATDLKKYVNNQQASVAINFVLNFVQKAFKYERDHQQFGREKVMFADETLYYSKSDCEDRAILFSYLVKELFGVGVIGVKYSDHMATALYIPMEGDSVKAGRRKFVIADPTYINANIGQSMPKYKRKTPDSFIVVKRDD</sequence>
<proteinExistence type="predicted"/>
<dbReference type="Gene3D" id="3.10.620.30">
    <property type="match status" value="1"/>
</dbReference>
<reference evidence="1" key="1">
    <citation type="submission" date="2019-11" db="EMBL/GenBank/DDBJ databases">
        <authorList>
            <person name="Kojima H."/>
        </authorList>
    </citation>
    <scope>NUCLEOTIDE SEQUENCE</scope>
    <source>
        <strain evidence="1">H1576</strain>
    </source>
</reference>
<organism evidence="1 2">
    <name type="scientific">Sulfurimonas aquatica</name>
    <dbReference type="NCBI Taxonomy" id="2672570"/>
    <lineage>
        <taxon>Bacteria</taxon>
        <taxon>Pseudomonadati</taxon>
        <taxon>Campylobacterota</taxon>
        <taxon>Epsilonproteobacteria</taxon>
        <taxon>Campylobacterales</taxon>
        <taxon>Sulfurimonadaceae</taxon>
        <taxon>Sulfurimonas</taxon>
    </lineage>
</organism>
<gene>
    <name evidence="1" type="ORF">GJV85_05205</name>
</gene>
<protein>
    <recommendedName>
        <fullName evidence="3">Transglutaminase-like domain-containing protein</fullName>
    </recommendedName>
</protein>
<dbReference type="KEGG" id="saqt:GJV85_05205"/>
<evidence type="ECO:0000313" key="2">
    <source>
        <dbReference type="Proteomes" id="UP000671852"/>
    </source>
</evidence>
<evidence type="ECO:0000313" key="1">
    <source>
        <dbReference type="EMBL" id="QSZ43075.1"/>
    </source>
</evidence>
<accession>A0A975B2R3</accession>
<evidence type="ECO:0008006" key="3">
    <source>
        <dbReference type="Google" id="ProtNLM"/>
    </source>
</evidence>
<name>A0A975B2R3_9BACT</name>